<comment type="caution">
    <text evidence="1">The sequence shown here is derived from an EMBL/GenBank/DDBJ whole genome shotgun (WGS) entry which is preliminary data.</text>
</comment>
<sequence>MTEGNSDLAIRTDAGPDELLALLDWFVHDDVLRGRVHPLVGTADAGQMSNGIYEALGVALGSGGIASALSISLRTWLTHRHSDLKLTLTRSDGAHLEIDAARVDSVQVMRELRDLLELPADQS</sequence>
<dbReference type="RefSeq" id="WP_122188059.1">
    <property type="nucleotide sequence ID" value="NZ_RFFH01000004.1"/>
</dbReference>
<organism evidence="1 2">
    <name type="scientific">Nocardia stercoris</name>
    <dbReference type="NCBI Taxonomy" id="2483361"/>
    <lineage>
        <taxon>Bacteria</taxon>
        <taxon>Bacillati</taxon>
        <taxon>Actinomycetota</taxon>
        <taxon>Actinomycetes</taxon>
        <taxon>Mycobacteriales</taxon>
        <taxon>Nocardiaceae</taxon>
        <taxon>Nocardia</taxon>
    </lineage>
</organism>
<dbReference type="Proteomes" id="UP000279275">
    <property type="component" value="Unassembled WGS sequence"/>
</dbReference>
<evidence type="ECO:0000313" key="1">
    <source>
        <dbReference type="EMBL" id="RMI32675.1"/>
    </source>
</evidence>
<reference evidence="1 2" key="1">
    <citation type="submission" date="2018-10" db="EMBL/GenBank/DDBJ databases">
        <title>Isolation from cow dung.</title>
        <authorList>
            <person name="Ling L."/>
        </authorList>
    </citation>
    <scope>NUCLEOTIDE SEQUENCE [LARGE SCALE GENOMIC DNA]</scope>
    <source>
        <strain evidence="1 2">NEAU-LL90</strain>
    </source>
</reference>
<proteinExistence type="predicted"/>
<dbReference type="Pfam" id="PF19953">
    <property type="entry name" value="EACC1"/>
    <property type="match status" value="1"/>
</dbReference>
<dbReference type="OrthoDB" id="4326567at2"/>
<keyword evidence="2" id="KW-1185">Reference proteome</keyword>
<protein>
    <submittedName>
        <fullName evidence="1">Uncharacterized protein</fullName>
    </submittedName>
</protein>
<dbReference type="AlphaFoldDB" id="A0A3M2L9S6"/>
<accession>A0A3M2L9S6</accession>
<dbReference type="InterPro" id="IPR045428">
    <property type="entry name" value="EACC1"/>
</dbReference>
<gene>
    <name evidence="1" type="ORF">EBN03_11960</name>
</gene>
<dbReference type="EMBL" id="RFFH01000004">
    <property type="protein sequence ID" value="RMI32675.1"/>
    <property type="molecule type" value="Genomic_DNA"/>
</dbReference>
<evidence type="ECO:0000313" key="2">
    <source>
        <dbReference type="Proteomes" id="UP000279275"/>
    </source>
</evidence>
<name>A0A3M2L9S6_9NOCA</name>